<organism evidence="7 8">
    <name type="scientific">Nepenthes gracilis</name>
    <name type="common">Slender pitcher plant</name>
    <dbReference type="NCBI Taxonomy" id="150966"/>
    <lineage>
        <taxon>Eukaryota</taxon>
        <taxon>Viridiplantae</taxon>
        <taxon>Streptophyta</taxon>
        <taxon>Embryophyta</taxon>
        <taxon>Tracheophyta</taxon>
        <taxon>Spermatophyta</taxon>
        <taxon>Magnoliopsida</taxon>
        <taxon>eudicotyledons</taxon>
        <taxon>Gunneridae</taxon>
        <taxon>Pentapetalae</taxon>
        <taxon>Caryophyllales</taxon>
        <taxon>Nepenthaceae</taxon>
        <taxon>Nepenthes</taxon>
    </lineage>
</organism>
<dbReference type="GO" id="GO:0046983">
    <property type="term" value="F:protein dimerization activity"/>
    <property type="evidence" value="ECO:0007669"/>
    <property type="project" value="InterPro"/>
</dbReference>
<comment type="caution">
    <text evidence="7">The sequence shown here is derived from an EMBL/GenBank/DDBJ whole genome shotgun (WGS) entry which is preliminary data.</text>
</comment>
<proteinExistence type="predicted"/>
<sequence length="300" mass="33352">MNFGVEVSKDEASDILEAQAHIWKYIFNFINSMSLKCAVELGIPDTIHEYGKPMSISTLATTLSINPVKVQPLNRLMRILTRSGFFSEKKLVAEDDNKEEGYVLTKVGQLILRKNPLAVTPFLLTMLNQDSNKSWNYLGCWFHNADKTAFQTAHGKTMWEFADHMPEFNERFNEAMASDSKLVASCLLNNSNGRDLGKGLFEGLNSLVDVGGGTGTMTKAIANAYPQLNCICFDLPHVIASLQGTTNMTFVGGDMFKAIPQADAILLKWLLHTLNDEDCVKIMKQCKQAIMKSGDGLGRW</sequence>
<keyword evidence="3" id="KW-0949">S-adenosyl-L-methionine</keyword>
<dbReference type="Gene3D" id="1.10.10.10">
    <property type="entry name" value="Winged helix-like DNA-binding domain superfamily/Winged helix DNA-binding domain"/>
    <property type="match status" value="1"/>
</dbReference>
<dbReference type="Gene3D" id="3.40.50.150">
    <property type="entry name" value="Vaccinia Virus protein VP39"/>
    <property type="match status" value="1"/>
</dbReference>
<feature type="domain" description="O-methyltransferase C-terminal" evidence="5">
    <location>
        <begin position="135"/>
        <end position="294"/>
    </location>
</feature>
<reference evidence="7" key="1">
    <citation type="submission" date="2023-05" db="EMBL/GenBank/DDBJ databases">
        <title>Nepenthes gracilis genome sequencing.</title>
        <authorList>
            <person name="Fukushima K."/>
        </authorList>
    </citation>
    <scope>NUCLEOTIDE SEQUENCE</scope>
    <source>
        <strain evidence="7">SING2019-196</strain>
    </source>
</reference>
<evidence type="ECO:0000313" key="8">
    <source>
        <dbReference type="Proteomes" id="UP001279734"/>
    </source>
</evidence>
<evidence type="ECO:0000256" key="2">
    <source>
        <dbReference type="ARBA" id="ARBA00022679"/>
    </source>
</evidence>
<evidence type="ECO:0000256" key="3">
    <source>
        <dbReference type="ARBA" id="ARBA00022691"/>
    </source>
</evidence>
<protein>
    <submittedName>
        <fullName evidence="7">Uncharacterized protein</fullName>
    </submittedName>
</protein>
<accession>A0AAD3XJV3</accession>
<dbReference type="Proteomes" id="UP001279734">
    <property type="component" value="Unassembled WGS sequence"/>
</dbReference>
<feature type="domain" description="O-methyltransferase dimerisation" evidence="6">
    <location>
        <begin position="23"/>
        <end position="113"/>
    </location>
</feature>
<dbReference type="PIRSF" id="PIRSF005739">
    <property type="entry name" value="O-mtase"/>
    <property type="match status" value="1"/>
</dbReference>
<evidence type="ECO:0000256" key="1">
    <source>
        <dbReference type="ARBA" id="ARBA00022603"/>
    </source>
</evidence>
<dbReference type="Pfam" id="PF00891">
    <property type="entry name" value="Methyltransf_2"/>
    <property type="match status" value="1"/>
</dbReference>
<dbReference type="GO" id="GO:0032259">
    <property type="term" value="P:methylation"/>
    <property type="evidence" value="ECO:0007669"/>
    <property type="project" value="UniProtKB-KW"/>
</dbReference>
<dbReference type="InterPro" id="IPR016461">
    <property type="entry name" value="COMT-like"/>
</dbReference>
<dbReference type="AlphaFoldDB" id="A0AAD3XJV3"/>
<dbReference type="PROSITE" id="PS51683">
    <property type="entry name" value="SAM_OMT_II"/>
    <property type="match status" value="1"/>
</dbReference>
<dbReference type="GO" id="GO:0008757">
    <property type="term" value="F:S-adenosylmethionine-dependent methyltransferase activity"/>
    <property type="evidence" value="ECO:0007669"/>
    <property type="project" value="UniProtKB-ARBA"/>
</dbReference>
<dbReference type="InterPro" id="IPR029063">
    <property type="entry name" value="SAM-dependent_MTases_sf"/>
</dbReference>
<feature type="active site" description="Proton acceptor" evidence="4">
    <location>
        <position position="272"/>
    </location>
</feature>
<name>A0AAD3XJV3_NEPGR</name>
<dbReference type="InterPro" id="IPR012967">
    <property type="entry name" value="COMT_dimerisation"/>
</dbReference>
<dbReference type="InterPro" id="IPR036390">
    <property type="entry name" value="WH_DNA-bd_sf"/>
</dbReference>
<dbReference type="EMBL" id="BSYO01000007">
    <property type="protein sequence ID" value="GMH07273.1"/>
    <property type="molecule type" value="Genomic_DNA"/>
</dbReference>
<evidence type="ECO:0000313" key="7">
    <source>
        <dbReference type="EMBL" id="GMH07273.1"/>
    </source>
</evidence>
<evidence type="ECO:0000259" key="6">
    <source>
        <dbReference type="Pfam" id="PF08100"/>
    </source>
</evidence>
<keyword evidence="8" id="KW-1185">Reference proteome</keyword>
<gene>
    <name evidence="7" type="ORF">Nepgr_009113</name>
</gene>
<dbReference type="SUPFAM" id="SSF46785">
    <property type="entry name" value="Winged helix' DNA-binding domain"/>
    <property type="match status" value="1"/>
</dbReference>
<dbReference type="FunFam" id="1.10.10.10:FF:000213">
    <property type="entry name" value="Coniferyl alcohol 9-O-methyltransferase"/>
    <property type="match status" value="1"/>
</dbReference>
<dbReference type="SUPFAM" id="SSF53335">
    <property type="entry name" value="S-adenosyl-L-methionine-dependent methyltransferases"/>
    <property type="match status" value="1"/>
</dbReference>
<evidence type="ECO:0000256" key="4">
    <source>
        <dbReference type="PIRSR" id="PIRSR005739-1"/>
    </source>
</evidence>
<keyword evidence="1" id="KW-0489">Methyltransferase</keyword>
<dbReference type="Pfam" id="PF08100">
    <property type="entry name" value="Dimerisation"/>
    <property type="match status" value="1"/>
</dbReference>
<dbReference type="PANTHER" id="PTHR11746">
    <property type="entry name" value="O-METHYLTRANSFERASE"/>
    <property type="match status" value="1"/>
</dbReference>
<evidence type="ECO:0000259" key="5">
    <source>
        <dbReference type="Pfam" id="PF00891"/>
    </source>
</evidence>
<dbReference type="InterPro" id="IPR036388">
    <property type="entry name" value="WH-like_DNA-bd_sf"/>
</dbReference>
<keyword evidence="2" id="KW-0808">Transferase</keyword>
<dbReference type="InterPro" id="IPR001077">
    <property type="entry name" value="COMT_C"/>
</dbReference>
<dbReference type="GO" id="GO:0008171">
    <property type="term" value="F:O-methyltransferase activity"/>
    <property type="evidence" value="ECO:0007669"/>
    <property type="project" value="InterPro"/>
</dbReference>